<organism evidence="1 2">
    <name type="scientific">Prymnesium parvum</name>
    <name type="common">Toxic golden alga</name>
    <dbReference type="NCBI Taxonomy" id="97485"/>
    <lineage>
        <taxon>Eukaryota</taxon>
        <taxon>Haptista</taxon>
        <taxon>Haptophyta</taxon>
        <taxon>Prymnesiophyceae</taxon>
        <taxon>Prymnesiales</taxon>
        <taxon>Prymnesiaceae</taxon>
        <taxon>Prymnesium</taxon>
    </lineage>
</organism>
<dbReference type="AlphaFoldDB" id="A0AB34JMT3"/>
<dbReference type="Proteomes" id="UP001515480">
    <property type="component" value="Unassembled WGS sequence"/>
</dbReference>
<evidence type="ECO:0000313" key="1">
    <source>
        <dbReference type="EMBL" id="KAL1523259.1"/>
    </source>
</evidence>
<accession>A0AB34JMT3</accession>
<dbReference type="EMBL" id="JBGBPQ010000006">
    <property type="protein sequence ID" value="KAL1523259.1"/>
    <property type="molecule type" value="Genomic_DNA"/>
</dbReference>
<evidence type="ECO:0008006" key="3">
    <source>
        <dbReference type="Google" id="ProtNLM"/>
    </source>
</evidence>
<evidence type="ECO:0000313" key="2">
    <source>
        <dbReference type="Proteomes" id="UP001515480"/>
    </source>
</evidence>
<dbReference type="InterPro" id="IPR037140">
    <property type="entry name" value="VHL_beta_dom_sf"/>
</dbReference>
<proteinExistence type="predicted"/>
<comment type="caution">
    <text evidence="1">The sequence shown here is derived from an EMBL/GenBank/DDBJ whole genome shotgun (WGS) entry which is preliminary data.</text>
</comment>
<protein>
    <recommendedName>
        <fullName evidence="3">von Hippel-Lindau disease tumour suppressor beta domain-containing protein</fullName>
    </recommendedName>
</protein>
<dbReference type="InterPro" id="IPR036208">
    <property type="entry name" value="VHL_sf"/>
</dbReference>
<sequence>MWARRLASTRRLAAGLAGVGGGGLLLSNASQAQEARPPTEEKPRRLPIGGISHEIRTPLRRVTSVDPPLHGFYAKEMSVRGLPLRAHACVSDGAMCVAADRLSRMLRQLPDEVLSRLSRRGASFHIIGLCQGTSDLPEHAHMKGVDGGYTGEKGVTLDMRARGMGGVHSSCGEENLLDLDADPRYGGSDILVHEFAHCVMDVGLPHAVRQAVVDTYERAVGREGRWKRADGSCAYAGSCAEEYFAELTMWYFGSHGEFVDRVAAHPTPGPGGLAQYDPDGFALLAAIYGGTHPGLKAADAPHTRLVPAREGTVSTDEEEGKVPIEFDNQGCRGCAWKLFWITPKGEQVQYGEIEPGKCFEQVTFPGHTWLLKTAPGNPAAEKEELRYTAAKEPCVAVIGEDGT</sequence>
<keyword evidence="2" id="KW-1185">Reference proteome</keyword>
<dbReference type="Gene3D" id="2.60.40.780">
    <property type="entry name" value="von Hippel-Lindau disease tumour suppressor, beta domain"/>
    <property type="match status" value="1"/>
</dbReference>
<gene>
    <name evidence="1" type="ORF">AB1Y20_018209</name>
</gene>
<name>A0AB34JMT3_PRYPA</name>
<reference evidence="1 2" key="1">
    <citation type="journal article" date="2024" name="Science">
        <title>Giant polyketide synthase enzymes in the biosynthesis of giant marine polyether toxins.</title>
        <authorList>
            <person name="Fallon T.R."/>
            <person name="Shende V.V."/>
            <person name="Wierzbicki I.H."/>
            <person name="Pendleton A.L."/>
            <person name="Watervoot N.F."/>
            <person name="Auber R.P."/>
            <person name="Gonzalez D.J."/>
            <person name="Wisecaver J.H."/>
            <person name="Moore B.S."/>
        </authorList>
    </citation>
    <scope>NUCLEOTIDE SEQUENCE [LARGE SCALE GENOMIC DNA]</scope>
    <source>
        <strain evidence="1 2">12B1</strain>
    </source>
</reference>
<dbReference type="SUPFAM" id="SSF55486">
    <property type="entry name" value="Metalloproteases ('zincins'), catalytic domain"/>
    <property type="match status" value="1"/>
</dbReference>
<dbReference type="SUPFAM" id="SSF49468">
    <property type="entry name" value="VHL"/>
    <property type="match status" value="1"/>
</dbReference>